<keyword evidence="2" id="KW-1185">Reference proteome</keyword>
<sequence>MRLPLIALTAFLVTETSLFLFNASGADSPFLEGHVTDQLGRPIEGATVTIMDCIGTCFGGDARVTDRSGHYVFNDKTFRNWPFLSVSMPGRYHVATDYSGPKLSEDDSDKPRRAEFVLGNPAALSVRVTGKIPEAWTQSIFLRAGRDVTLHRYDLSGDCSDDASRCQFDIVPRFETVHVVIVHRPVVTPSDDPQELRERKRDSQRKQVEVISPGLRLIDPQRYRINLELQSSDEGTSFYVNLVSIVDALGQDRTDELSVADPLFGPPVKPVDRQRALQLLKRVALAATPWNARPSKSITYQYDAVNAKGERTEVTIDKDSPTGPAWSDISRLRGFAYMPPLRWLFSQPENVVIHDVQTLENTTVLTYRLKERRGFSAGLGVGPGWNGFFSRSFSSGRMVIDTEKAVVTEHRISMGPLGEESIETFSDMVPMGGGYVPRSIRIQSGDADYRLRFKCHQDQLWLLDRATHGDSKNPALRIEKVSVDLSANE</sequence>
<evidence type="ECO:0000313" key="2">
    <source>
        <dbReference type="Proteomes" id="UP000315010"/>
    </source>
</evidence>
<name>A0A5C5Z6F4_9BACT</name>
<dbReference type="Proteomes" id="UP000315010">
    <property type="component" value="Unassembled WGS sequence"/>
</dbReference>
<evidence type="ECO:0000313" key="1">
    <source>
        <dbReference type="EMBL" id="TWT82401.1"/>
    </source>
</evidence>
<dbReference type="RefSeq" id="WP_146398885.1">
    <property type="nucleotide sequence ID" value="NZ_SJPJ01000001.1"/>
</dbReference>
<accession>A0A5C5Z6F4</accession>
<gene>
    <name evidence="1" type="ORF">CA13_38640</name>
</gene>
<dbReference type="EMBL" id="SJPJ01000001">
    <property type="protein sequence ID" value="TWT82401.1"/>
    <property type="molecule type" value="Genomic_DNA"/>
</dbReference>
<protein>
    <recommendedName>
        <fullName evidence="3">Carboxypeptidase regulatory-like domain-containing protein</fullName>
    </recommendedName>
</protein>
<dbReference type="OrthoDB" id="9818109at2"/>
<reference evidence="1 2" key="1">
    <citation type="submission" date="2019-02" db="EMBL/GenBank/DDBJ databases">
        <title>Deep-cultivation of Planctomycetes and their phenomic and genomic characterization uncovers novel biology.</title>
        <authorList>
            <person name="Wiegand S."/>
            <person name="Jogler M."/>
            <person name="Boedeker C."/>
            <person name="Pinto D."/>
            <person name="Vollmers J."/>
            <person name="Rivas-Marin E."/>
            <person name="Kohn T."/>
            <person name="Peeters S.H."/>
            <person name="Heuer A."/>
            <person name="Rast P."/>
            <person name="Oberbeckmann S."/>
            <person name="Bunk B."/>
            <person name="Jeske O."/>
            <person name="Meyerdierks A."/>
            <person name="Storesund J.E."/>
            <person name="Kallscheuer N."/>
            <person name="Luecker S."/>
            <person name="Lage O.M."/>
            <person name="Pohl T."/>
            <person name="Merkel B.J."/>
            <person name="Hornburger P."/>
            <person name="Mueller R.-W."/>
            <person name="Bruemmer F."/>
            <person name="Labrenz M."/>
            <person name="Spormann A.M."/>
            <person name="Op Den Camp H."/>
            <person name="Overmann J."/>
            <person name="Amann R."/>
            <person name="Jetten M.S.M."/>
            <person name="Mascher T."/>
            <person name="Medema M.H."/>
            <person name="Devos D.P."/>
            <person name="Kaster A.-K."/>
            <person name="Ovreas L."/>
            <person name="Rohde M."/>
            <person name="Galperin M.Y."/>
            <person name="Jogler C."/>
        </authorList>
    </citation>
    <scope>NUCLEOTIDE SEQUENCE [LARGE SCALE GENOMIC DNA]</scope>
    <source>
        <strain evidence="1 2">CA13</strain>
    </source>
</reference>
<proteinExistence type="predicted"/>
<dbReference type="SUPFAM" id="SSF49464">
    <property type="entry name" value="Carboxypeptidase regulatory domain-like"/>
    <property type="match status" value="1"/>
</dbReference>
<evidence type="ECO:0008006" key="3">
    <source>
        <dbReference type="Google" id="ProtNLM"/>
    </source>
</evidence>
<comment type="caution">
    <text evidence="1">The sequence shown here is derived from an EMBL/GenBank/DDBJ whole genome shotgun (WGS) entry which is preliminary data.</text>
</comment>
<dbReference type="InterPro" id="IPR008969">
    <property type="entry name" value="CarboxyPept-like_regulatory"/>
</dbReference>
<organism evidence="1 2">
    <name type="scientific">Novipirellula herctigrandis</name>
    <dbReference type="NCBI Taxonomy" id="2527986"/>
    <lineage>
        <taxon>Bacteria</taxon>
        <taxon>Pseudomonadati</taxon>
        <taxon>Planctomycetota</taxon>
        <taxon>Planctomycetia</taxon>
        <taxon>Pirellulales</taxon>
        <taxon>Pirellulaceae</taxon>
        <taxon>Novipirellula</taxon>
    </lineage>
</organism>
<dbReference type="AlphaFoldDB" id="A0A5C5Z6F4"/>